<evidence type="ECO:0000256" key="1">
    <source>
        <dbReference type="SAM" id="MobiDB-lite"/>
    </source>
</evidence>
<feature type="chain" id="PRO_5038416820" evidence="2">
    <location>
        <begin position="28"/>
        <end position="324"/>
    </location>
</feature>
<evidence type="ECO:0000313" key="3">
    <source>
        <dbReference type="EMBL" id="MBU7598546.1"/>
    </source>
</evidence>
<dbReference type="GO" id="GO:0004519">
    <property type="term" value="F:endonuclease activity"/>
    <property type="evidence" value="ECO:0007669"/>
    <property type="project" value="UniProtKB-KW"/>
</dbReference>
<keyword evidence="3" id="KW-0378">Hydrolase</keyword>
<keyword evidence="3" id="KW-0255">Endonuclease</keyword>
<organism evidence="3 4">
    <name type="scientific">Streptomyces tardus</name>
    <dbReference type="NCBI Taxonomy" id="2780544"/>
    <lineage>
        <taxon>Bacteria</taxon>
        <taxon>Bacillati</taxon>
        <taxon>Actinomycetota</taxon>
        <taxon>Actinomycetes</taxon>
        <taxon>Kitasatosporales</taxon>
        <taxon>Streptomycetaceae</taxon>
        <taxon>Streptomyces</taxon>
    </lineage>
</organism>
<gene>
    <name evidence="3" type="ORF">JGS22_013215</name>
</gene>
<comment type="caution">
    <text evidence="3">The sequence shown here is derived from an EMBL/GenBank/DDBJ whole genome shotgun (WGS) entry which is preliminary data.</text>
</comment>
<keyword evidence="2" id="KW-0732">Signal</keyword>
<dbReference type="InterPro" id="IPR006311">
    <property type="entry name" value="TAT_signal"/>
</dbReference>
<dbReference type="InterPro" id="IPR036691">
    <property type="entry name" value="Endo/exonu/phosph_ase_sf"/>
</dbReference>
<dbReference type="SUPFAM" id="SSF56219">
    <property type="entry name" value="DNase I-like"/>
    <property type="match status" value="1"/>
</dbReference>
<keyword evidence="4" id="KW-1185">Reference proteome</keyword>
<proteinExistence type="predicted"/>
<dbReference type="RefSeq" id="WP_211042632.1">
    <property type="nucleotide sequence ID" value="NZ_JAELVF020000001.1"/>
</dbReference>
<dbReference type="Gene3D" id="3.60.10.10">
    <property type="entry name" value="Endonuclease/exonuclease/phosphatase"/>
    <property type="match status" value="1"/>
</dbReference>
<reference evidence="3" key="1">
    <citation type="submission" date="2021-06" db="EMBL/GenBank/DDBJ databases">
        <title>Sequencing of actinobacteria type strains.</title>
        <authorList>
            <person name="Nguyen G.-S."/>
            <person name="Wentzel A."/>
        </authorList>
    </citation>
    <scope>NUCLEOTIDE SEQUENCE</scope>
    <source>
        <strain evidence="3">P38-E01</strain>
    </source>
</reference>
<dbReference type="PROSITE" id="PS51318">
    <property type="entry name" value="TAT"/>
    <property type="match status" value="1"/>
</dbReference>
<name>A0A949JNV5_9ACTN</name>
<accession>A0A949JNV5</accession>
<dbReference type="EMBL" id="JAELVF020000001">
    <property type="protein sequence ID" value="MBU7598546.1"/>
    <property type="molecule type" value="Genomic_DNA"/>
</dbReference>
<evidence type="ECO:0000313" key="4">
    <source>
        <dbReference type="Proteomes" id="UP000694501"/>
    </source>
</evidence>
<feature type="signal peptide" evidence="2">
    <location>
        <begin position="1"/>
        <end position="27"/>
    </location>
</feature>
<protein>
    <submittedName>
        <fullName evidence="3">Endonuclease/exonuclease/phosphatase family protein</fullName>
    </submittedName>
</protein>
<dbReference type="Proteomes" id="UP000694501">
    <property type="component" value="Unassembled WGS sequence"/>
</dbReference>
<dbReference type="AlphaFoldDB" id="A0A949JNV5"/>
<keyword evidence="3" id="KW-0540">Nuclease</keyword>
<sequence>MSRTRRAPLRGALAALALLAVSVSVSASAYGAGAGAAGTAAAGEASAADPLVVWNNNIENMLPVDCSDDYDFERLLTHLAKQSAAPDIFTVQQISDQGQLDELTARLTADLPGTYEGVIAIPEPGSMGRTSPCGKLKNQQTNAVVYRTERLTLKDETRWRSDAPTGGTGPCRNLTPTETSQDRVHNVGVLLHDSVAGKEVAVASIHWPTGTWNGPDCAAENVKEADEAVDRLGGDLRIVAGDANAKTSAAGWWQEGYDRGFRDPIAQLCGGPVCPPEHHTTANNRIDYILAKGGSGFSRAATVTEDVTGGAYSEHRAVTAQVAY</sequence>
<evidence type="ECO:0000256" key="2">
    <source>
        <dbReference type="SAM" id="SignalP"/>
    </source>
</evidence>
<feature type="region of interest" description="Disordered" evidence="1">
    <location>
        <begin position="159"/>
        <end position="178"/>
    </location>
</feature>